<evidence type="ECO:0000256" key="1">
    <source>
        <dbReference type="ARBA" id="ARBA00022679"/>
    </source>
</evidence>
<keyword evidence="5" id="KW-1185">Reference proteome</keyword>
<protein>
    <submittedName>
        <fullName evidence="4">CDP-alcohol phosphatidyltransferase family protein</fullName>
    </submittedName>
</protein>
<dbReference type="Pfam" id="PF01066">
    <property type="entry name" value="CDP-OH_P_transf"/>
    <property type="match status" value="1"/>
</dbReference>
<feature type="transmembrane region" description="Helical" evidence="3">
    <location>
        <begin position="93"/>
        <end position="111"/>
    </location>
</feature>
<reference evidence="4 5" key="1">
    <citation type="submission" date="2024-04" db="EMBL/GenBank/DDBJ databases">
        <title>Kosakonia calanthae sp. nov., a halophilic bacterium isolated from leaves of Calanthe tiplacata.</title>
        <authorList>
            <person name="Wu P."/>
        </authorList>
    </citation>
    <scope>NUCLEOTIDE SEQUENCE [LARGE SCALE GENOMIC DNA]</scope>
    <source>
        <strain evidence="4 5">BYX6</strain>
    </source>
</reference>
<evidence type="ECO:0000256" key="2">
    <source>
        <dbReference type="RuleBase" id="RU003750"/>
    </source>
</evidence>
<accession>A0ABZ3B779</accession>
<feature type="transmembrane region" description="Helical" evidence="3">
    <location>
        <begin position="148"/>
        <end position="169"/>
    </location>
</feature>
<evidence type="ECO:0000313" key="4">
    <source>
        <dbReference type="EMBL" id="WZV99044.1"/>
    </source>
</evidence>
<evidence type="ECO:0000313" key="5">
    <source>
        <dbReference type="Proteomes" id="UP001466893"/>
    </source>
</evidence>
<proteinExistence type="inferred from homology"/>
<keyword evidence="3" id="KW-1133">Transmembrane helix</keyword>
<feature type="transmembrane region" description="Helical" evidence="3">
    <location>
        <begin position="123"/>
        <end position="142"/>
    </location>
</feature>
<comment type="similarity">
    <text evidence="2">Belongs to the CDP-alcohol phosphatidyltransferase class-I family.</text>
</comment>
<organism evidence="4 5">
    <name type="scientific">Kosakonia calanthes</name>
    <dbReference type="NCBI Taxonomy" id="3139408"/>
    <lineage>
        <taxon>Bacteria</taxon>
        <taxon>Pseudomonadati</taxon>
        <taxon>Pseudomonadota</taxon>
        <taxon>Gammaproteobacteria</taxon>
        <taxon>Enterobacterales</taxon>
        <taxon>Enterobacteriaceae</taxon>
        <taxon>Kosakonia</taxon>
    </lineage>
</organism>
<dbReference type="PROSITE" id="PS00379">
    <property type="entry name" value="CDP_ALCOHOL_P_TRANSF"/>
    <property type="match status" value="1"/>
</dbReference>
<gene>
    <name evidence="4" type="ORF">AAEY27_03855</name>
</gene>
<feature type="transmembrane region" description="Helical" evidence="3">
    <location>
        <begin position="181"/>
        <end position="203"/>
    </location>
</feature>
<name>A0ABZ3B779_9ENTR</name>
<dbReference type="InterPro" id="IPR048254">
    <property type="entry name" value="CDP_ALCOHOL_P_TRANSF_CS"/>
</dbReference>
<dbReference type="Proteomes" id="UP001466893">
    <property type="component" value="Chromosome"/>
</dbReference>
<dbReference type="InterPro" id="IPR000462">
    <property type="entry name" value="CDP-OH_P_trans"/>
</dbReference>
<dbReference type="RefSeq" id="WP_342323602.1">
    <property type="nucleotide sequence ID" value="NZ_CP151800.1"/>
</dbReference>
<dbReference type="Gene3D" id="1.20.120.1760">
    <property type="match status" value="1"/>
</dbReference>
<dbReference type="InterPro" id="IPR043130">
    <property type="entry name" value="CDP-OH_PTrfase_TM_dom"/>
</dbReference>
<evidence type="ECO:0000256" key="3">
    <source>
        <dbReference type="SAM" id="Phobius"/>
    </source>
</evidence>
<keyword evidence="3" id="KW-0812">Transmembrane</keyword>
<feature type="transmembrane region" description="Helical" evidence="3">
    <location>
        <begin position="20"/>
        <end position="47"/>
    </location>
</feature>
<keyword evidence="3" id="KW-0472">Membrane</keyword>
<sequence>MKYPFIVRLTLADYVTLAGMVVALCALYTALLGHVWLSISLLYLAMLADALDGKLARFLKSERPFGRYLDGFCDVLIYLIAPALLFYCSGFRGGWSLFSALMIICGCLRLARFNESGNITHNAVLAYRGMPVFWSVFILSAWKLGQLSLSPVLSAVLLSLALVVFSVAMITDRPFYKFSSLAVIIALCLGGITLFGLLHLGVING</sequence>
<feature type="transmembrane region" description="Helical" evidence="3">
    <location>
        <begin position="68"/>
        <end position="87"/>
    </location>
</feature>
<keyword evidence="1 2" id="KW-0808">Transferase</keyword>
<dbReference type="EMBL" id="CP151800">
    <property type="protein sequence ID" value="WZV99044.1"/>
    <property type="molecule type" value="Genomic_DNA"/>
</dbReference>